<feature type="region of interest" description="Disordered" evidence="1">
    <location>
        <begin position="314"/>
        <end position="337"/>
    </location>
</feature>
<dbReference type="RefSeq" id="WP_155699503.1">
    <property type="nucleotide sequence ID" value="NZ_CP034235.1"/>
</dbReference>
<feature type="transmembrane region" description="Helical" evidence="2">
    <location>
        <begin position="7"/>
        <end position="28"/>
    </location>
</feature>
<evidence type="ECO:0000256" key="2">
    <source>
        <dbReference type="SAM" id="Phobius"/>
    </source>
</evidence>
<dbReference type="OrthoDB" id="2653298at2"/>
<name>A0A6B8RGK1_9BACL</name>
<evidence type="ECO:0000256" key="1">
    <source>
        <dbReference type="SAM" id="MobiDB-lite"/>
    </source>
</evidence>
<keyword evidence="2" id="KW-0472">Membrane</keyword>
<feature type="transmembrane region" description="Helical" evidence="2">
    <location>
        <begin position="67"/>
        <end position="85"/>
    </location>
</feature>
<dbReference type="EMBL" id="CP034235">
    <property type="protein sequence ID" value="QGQ94496.1"/>
    <property type="molecule type" value="Genomic_DNA"/>
</dbReference>
<evidence type="ECO:0000313" key="3">
    <source>
        <dbReference type="EMBL" id="QGQ94496.1"/>
    </source>
</evidence>
<dbReference type="Proteomes" id="UP000426246">
    <property type="component" value="Chromosome"/>
</dbReference>
<gene>
    <name evidence="3" type="ORF">EHS13_06040</name>
</gene>
<keyword evidence="2" id="KW-0812">Transmembrane</keyword>
<organism evidence="3 4">
    <name type="scientific">Paenibacillus psychroresistens</name>
    <dbReference type="NCBI Taxonomy" id="1778678"/>
    <lineage>
        <taxon>Bacteria</taxon>
        <taxon>Bacillati</taxon>
        <taxon>Bacillota</taxon>
        <taxon>Bacilli</taxon>
        <taxon>Bacillales</taxon>
        <taxon>Paenibacillaceae</taxon>
        <taxon>Paenibacillus</taxon>
    </lineage>
</organism>
<feature type="transmembrane region" description="Helical" evidence="2">
    <location>
        <begin position="34"/>
        <end position="55"/>
    </location>
</feature>
<reference evidence="4" key="1">
    <citation type="submission" date="2018-11" db="EMBL/GenBank/DDBJ databases">
        <title>Complete genome sequence of Paenibacillus sp. ML311-T8.</title>
        <authorList>
            <person name="Nam Y.-D."/>
            <person name="Kang J."/>
            <person name="Chung W.-H."/>
            <person name="Park Y.S."/>
        </authorList>
    </citation>
    <scope>NUCLEOTIDE SEQUENCE [LARGE SCALE GENOMIC DNA]</scope>
    <source>
        <strain evidence="4">ML311-T8</strain>
    </source>
</reference>
<accession>A0A6B8RGK1</accession>
<dbReference type="PANTHER" id="PTHR34094:SF1">
    <property type="entry name" value="PROTEIN FAM185A"/>
    <property type="match status" value="1"/>
</dbReference>
<sequence length="379" mass="40894">MKTWKIGSGTLSIGLIGIGVLLLLNYSGLITNEFFQYAGPIYIILFGIEVIWSYFRSSEKRQGFSSWSIIILFGVFITSSTHMVFPSNFDWQPRFLSVIEGNAPLENGIKNVEISIPNGKVEVVGTTENVISYAGELLVNAKSQEQANENIKSQWKVEQDGDTLKLILEQAGPKWNLFSIFDWTQKSPHVTVEIPQSLLTKIKTSNGSVNIKDMNGDAEIKTSNGTITVLNMQGNVKADTSNGSATFTDVKGSLEIETNNGSLTLNQISGSVKANTSNGSIKGSSIISGDWECITSNGRITLAIPENADAEIKADTSNGSVGGDMDWQDGEKTHRSSKLNAGTHEITLKSSNGSINVDYADETSLKPIAPLAPLAPLAP</sequence>
<dbReference type="AlphaFoldDB" id="A0A6B8RGK1"/>
<proteinExistence type="predicted"/>
<dbReference type="KEGG" id="ppsc:EHS13_06040"/>
<keyword evidence="4" id="KW-1185">Reference proteome</keyword>
<keyword evidence="2" id="KW-1133">Transmembrane helix</keyword>
<dbReference type="PANTHER" id="PTHR34094">
    <property type="match status" value="1"/>
</dbReference>
<evidence type="ECO:0000313" key="4">
    <source>
        <dbReference type="Proteomes" id="UP000426246"/>
    </source>
</evidence>
<protein>
    <submittedName>
        <fullName evidence="3">Uncharacterized protein</fullName>
    </submittedName>
</protein>